<evidence type="ECO:0000256" key="1">
    <source>
        <dbReference type="ARBA" id="ARBA00004167"/>
    </source>
</evidence>
<dbReference type="Pfam" id="PF13947">
    <property type="entry name" value="GUB_WAK_bind"/>
    <property type="match status" value="1"/>
</dbReference>
<feature type="non-terminal residue" evidence="4">
    <location>
        <position position="1"/>
    </location>
</feature>
<evidence type="ECO:0000256" key="2">
    <source>
        <dbReference type="ARBA" id="ARBA00022729"/>
    </source>
</evidence>
<evidence type="ECO:0000259" key="3">
    <source>
        <dbReference type="Pfam" id="PF13947"/>
    </source>
</evidence>
<dbReference type="InterPro" id="IPR025287">
    <property type="entry name" value="WAK_GUB"/>
</dbReference>
<comment type="caution">
    <text evidence="4">The sequence shown here is derived from an EMBL/GenBank/DDBJ whole genome shotgun (WGS) entry which is preliminary data.</text>
</comment>
<sequence length="273" mass="29690">TSIAIPKNAKPGCKDTCGNVSIPYPFGIGADCSINKWYIVDCNSSTPYLPALNLKVLGINLKNLTVTVSMPRITDCQSPYPNSNGIDLGGSPFLFSKRHNKFVFEGCGIAVMMDNGGVVTGCSTACPSLTVSNRNNCFGIDCCQATIPHYLKSYKVNITDLEKEAGGCGYALLVDEALYDERRFSDGNTSFIPVSLRWTLTHSDQLTCCDNAVPKRSKVDTNNGGPTEECERCKHNGGYCANGLIYNVDHDYFSQNFTCRYYFGKITPGILAG</sequence>
<evidence type="ECO:0000313" key="4">
    <source>
        <dbReference type="EMBL" id="KAI7751110.1"/>
    </source>
</evidence>
<evidence type="ECO:0000313" key="5">
    <source>
        <dbReference type="Proteomes" id="UP001206925"/>
    </source>
</evidence>
<proteinExistence type="predicted"/>
<organism evidence="4 5">
    <name type="scientific">Ambrosia artemisiifolia</name>
    <name type="common">Common ragweed</name>
    <dbReference type="NCBI Taxonomy" id="4212"/>
    <lineage>
        <taxon>Eukaryota</taxon>
        <taxon>Viridiplantae</taxon>
        <taxon>Streptophyta</taxon>
        <taxon>Embryophyta</taxon>
        <taxon>Tracheophyta</taxon>
        <taxon>Spermatophyta</taxon>
        <taxon>Magnoliopsida</taxon>
        <taxon>eudicotyledons</taxon>
        <taxon>Gunneridae</taxon>
        <taxon>Pentapetalae</taxon>
        <taxon>asterids</taxon>
        <taxon>campanulids</taxon>
        <taxon>Asterales</taxon>
        <taxon>Asteraceae</taxon>
        <taxon>Asteroideae</taxon>
        <taxon>Heliantheae alliance</taxon>
        <taxon>Heliantheae</taxon>
        <taxon>Ambrosia</taxon>
    </lineage>
</organism>
<dbReference type="AlphaFoldDB" id="A0AAD5D125"/>
<comment type="subcellular location">
    <subcellularLocation>
        <location evidence="1">Membrane</location>
        <topology evidence="1">Single-pass membrane protein</topology>
    </subcellularLocation>
</comment>
<name>A0AAD5D125_AMBAR</name>
<reference evidence="4" key="1">
    <citation type="submission" date="2022-06" db="EMBL/GenBank/DDBJ databases">
        <title>Uncovering the hologenomic basis of an extraordinary plant invasion.</title>
        <authorList>
            <person name="Bieker V.C."/>
            <person name="Martin M.D."/>
            <person name="Gilbert T."/>
            <person name="Hodgins K."/>
            <person name="Battlay P."/>
            <person name="Petersen B."/>
            <person name="Wilson J."/>
        </authorList>
    </citation>
    <scope>NUCLEOTIDE SEQUENCE</scope>
    <source>
        <strain evidence="4">AA19_3_7</strain>
        <tissue evidence="4">Leaf</tissue>
    </source>
</reference>
<keyword evidence="5" id="KW-1185">Reference proteome</keyword>
<accession>A0AAD5D125</accession>
<dbReference type="GO" id="GO:0016020">
    <property type="term" value="C:membrane"/>
    <property type="evidence" value="ECO:0007669"/>
    <property type="project" value="UniProtKB-SubCell"/>
</dbReference>
<dbReference type="EMBL" id="JAMZMK010005982">
    <property type="protein sequence ID" value="KAI7751110.1"/>
    <property type="molecule type" value="Genomic_DNA"/>
</dbReference>
<dbReference type="Proteomes" id="UP001206925">
    <property type="component" value="Unassembled WGS sequence"/>
</dbReference>
<keyword evidence="2" id="KW-0732">Signal</keyword>
<feature type="domain" description="Wall-associated receptor kinase galacturonan-binding" evidence="3">
    <location>
        <begin position="13"/>
        <end position="69"/>
    </location>
</feature>
<dbReference type="GO" id="GO:0030247">
    <property type="term" value="F:polysaccharide binding"/>
    <property type="evidence" value="ECO:0007669"/>
    <property type="project" value="InterPro"/>
</dbReference>
<feature type="non-terminal residue" evidence="4">
    <location>
        <position position="273"/>
    </location>
</feature>
<protein>
    <recommendedName>
        <fullName evidence="3">Wall-associated receptor kinase galacturonan-binding domain-containing protein</fullName>
    </recommendedName>
</protein>
<gene>
    <name evidence="4" type="ORF">M8C21_020515</name>
</gene>
<dbReference type="PANTHER" id="PTHR33491">
    <property type="entry name" value="OSJNBA0016N04.9 PROTEIN"/>
    <property type="match status" value="1"/>
</dbReference>